<organism evidence="2 3">
    <name type="scientific">Rhodoferax saidenbachensis</name>
    <dbReference type="NCBI Taxonomy" id="1484693"/>
    <lineage>
        <taxon>Bacteria</taxon>
        <taxon>Pseudomonadati</taxon>
        <taxon>Pseudomonadota</taxon>
        <taxon>Betaproteobacteria</taxon>
        <taxon>Burkholderiales</taxon>
        <taxon>Comamonadaceae</taxon>
        <taxon>Rhodoferax</taxon>
    </lineage>
</organism>
<evidence type="ECO:0000313" key="3">
    <source>
        <dbReference type="Proteomes" id="UP000186110"/>
    </source>
</evidence>
<name>A0A1P8K6P7_9BURK</name>
<proteinExistence type="predicted"/>
<evidence type="ECO:0000256" key="1">
    <source>
        <dbReference type="SAM" id="MobiDB-lite"/>
    </source>
</evidence>
<dbReference type="RefSeq" id="WP_029706218.1">
    <property type="nucleotide sequence ID" value="NZ_CP019239.1"/>
</dbReference>
<dbReference type="AlphaFoldDB" id="A0A1P8K6P7"/>
<dbReference type="EMBL" id="CP019239">
    <property type="protein sequence ID" value="APW41682.1"/>
    <property type="molecule type" value="Genomic_DNA"/>
</dbReference>
<dbReference type="KEGG" id="rsb:RS694_03370"/>
<accession>A0A1P8K6P7</accession>
<dbReference type="STRING" id="1484693.RS694_03370"/>
<protein>
    <recommendedName>
        <fullName evidence="4">DUF2239 domain-containing protein</fullName>
    </recommendedName>
</protein>
<evidence type="ECO:0000313" key="2">
    <source>
        <dbReference type="EMBL" id="APW41682.1"/>
    </source>
</evidence>
<dbReference type="Pfam" id="PF09998">
    <property type="entry name" value="DUF2239"/>
    <property type="match status" value="1"/>
</dbReference>
<evidence type="ECO:0008006" key="4">
    <source>
        <dbReference type="Google" id="ProtNLM"/>
    </source>
</evidence>
<gene>
    <name evidence="2" type="ORF">RS694_03370</name>
</gene>
<dbReference type="InterPro" id="IPR018715">
    <property type="entry name" value="DUF2239"/>
</dbReference>
<sequence>MAWLDTACTAFEGSRCISSGTLKDVALATKPVVDRWASSISPPPVLIFDDATSEVIELDWRGTLADFVTRLDAQDHAMRSATPEPRAEAEAVEVPRGPGRPKLGVSAREVTLLPRHWEWLASQPGGASVALRKLVEVARLSSEVKDRVRNAAAAGYKFMSTMAGHEAHFEDASRALFAGDQAGFEAQIAGWPADVQVHLKKIFKDAFAA</sequence>
<feature type="region of interest" description="Disordered" evidence="1">
    <location>
        <begin position="77"/>
        <end position="100"/>
    </location>
</feature>
<keyword evidence="3" id="KW-1185">Reference proteome</keyword>
<dbReference type="eggNOG" id="COG3644">
    <property type="taxonomic scope" value="Bacteria"/>
</dbReference>
<dbReference type="Proteomes" id="UP000186110">
    <property type="component" value="Chromosome"/>
</dbReference>
<reference evidence="2 3" key="1">
    <citation type="submission" date="2017-01" db="EMBL/GenBank/DDBJ databases">
        <authorList>
            <person name="Mah S.A."/>
            <person name="Swanson W.J."/>
            <person name="Moy G.W."/>
            <person name="Vacquier V.D."/>
        </authorList>
    </citation>
    <scope>NUCLEOTIDE SEQUENCE [LARGE SCALE GENOMIC DNA]</scope>
    <source>
        <strain evidence="2 3">DSM 22694</strain>
    </source>
</reference>